<proteinExistence type="predicted"/>
<protein>
    <submittedName>
        <fullName evidence="1">Uncharacterized protein</fullName>
    </submittedName>
</protein>
<name>A0A0C2J0X5_THEKT</name>
<accession>A0A0C2J0X5</accession>
<sequence length="315" mass="37074">MFYTPGYSWEQSGFKKMTNCYKILGLNQTRLIGFAFHKALTDLPPYLKMTTYIAYRNPKKGRHVPIGTEKIVYHLQYHSDKCNTTLTISNSLNPELEKEFLIYLSVGAYAPFFSKYRFTVTKITELKIHCIYDYHSNVELFVIFLPMTSNLLLRPSTFYELSHELIDILPEKHKMCIKVMNFYADFQIVDVFYGITETGIVEVHDETYENKQGDFQLTNVVFVKYTGPTFMLFSKMTSIRHFNMIPLLMYEIRIATCELENNPAYLVEYTYENVSFETVFMGQYNYDKSGVKIYERMNGNQELLVECVKNYQRTT</sequence>
<dbReference type="Proteomes" id="UP000031668">
    <property type="component" value="Unassembled WGS sequence"/>
</dbReference>
<organism evidence="1 2">
    <name type="scientific">Thelohanellus kitauei</name>
    <name type="common">Myxosporean</name>
    <dbReference type="NCBI Taxonomy" id="669202"/>
    <lineage>
        <taxon>Eukaryota</taxon>
        <taxon>Metazoa</taxon>
        <taxon>Cnidaria</taxon>
        <taxon>Myxozoa</taxon>
        <taxon>Myxosporea</taxon>
        <taxon>Bivalvulida</taxon>
        <taxon>Platysporina</taxon>
        <taxon>Myxobolidae</taxon>
        <taxon>Thelohanellus</taxon>
    </lineage>
</organism>
<reference evidence="1 2" key="1">
    <citation type="journal article" date="2014" name="Genome Biol. Evol.">
        <title>The genome of the myxosporean Thelohanellus kitauei shows adaptations to nutrient acquisition within its fish host.</title>
        <authorList>
            <person name="Yang Y."/>
            <person name="Xiong J."/>
            <person name="Zhou Z."/>
            <person name="Huo F."/>
            <person name="Miao W."/>
            <person name="Ran C."/>
            <person name="Liu Y."/>
            <person name="Zhang J."/>
            <person name="Feng J."/>
            <person name="Wang M."/>
            <person name="Wang M."/>
            <person name="Wang L."/>
            <person name="Yao B."/>
        </authorList>
    </citation>
    <scope>NUCLEOTIDE SEQUENCE [LARGE SCALE GENOMIC DNA]</scope>
    <source>
        <strain evidence="1">Wuqing</strain>
    </source>
</reference>
<evidence type="ECO:0000313" key="2">
    <source>
        <dbReference type="Proteomes" id="UP000031668"/>
    </source>
</evidence>
<dbReference type="AlphaFoldDB" id="A0A0C2J0X5"/>
<gene>
    <name evidence="1" type="ORF">RF11_13746</name>
</gene>
<keyword evidence="2" id="KW-1185">Reference proteome</keyword>
<comment type="caution">
    <text evidence="1">The sequence shown here is derived from an EMBL/GenBank/DDBJ whole genome shotgun (WGS) entry which is preliminary data.</text>
</comment>
<evidence type="ECO:0000313" key="1">
    <source>
        <dbReference type="EMBL" id="KII62707.1"/>
    </source>
</evidence>
<dbReference type="EMBL" id="JWZT01004884">
    <property type="protein sequence ID" value="KII62707.1"/>
    <property type="molecule type" value="Genomic_DNA"/>
</dbReference>